<organism evidence="1 2">
    <name type="scientific">Gordoniibacillus kamchatkensis</name>
    <dbReference type="NCBI Taxonomy" id="1590651"/>
    <lineage>
        <taxon>Bacteria</taxon>
        <taxon>Bacillati</taxon>
        <taxon>Bacillota</taxon>
        <taxon>Bacilli</taxon>
        <taxon>Bacillales</taxon>
        <taxon>Paenibacillaceae</taxon>
        <taxon>Gordoniibacillus</taxon>
    </lineage>
</organism>
<comment type="caution">
    <text evidence="1">The sequence shown here is derived from an EMBL/GenBank/DDBJ whole genome shotgun (WGS) entry which is preliminary data.</text>
</comment>
<gene>
    <name evidence="1" type="ORF">SD70_02430</name>
</gene>
<sequence>MQVRIKRKNVGDRELAKALTGLIRGEGIEMDVIDRLSKHEHQEPIPEMYIRTIVERLNRSVRAILASLQDNVSLWFAAQANVPKRTFLRKADDPRPPFLTDEQIDELRRLIEAHFRVAIGISVTTPKTWQKAGIELPDDDLNRWLTRAYVAGRLAEVLDNGSSYGEMMKLAKKLRMSRLDQLVLEAAKQNAGKYIKGYGRKLADVAEDVLVQNHKASLQSIVQKYFSGELKHTTYNDQGFTPAEVEQMLSTNKEVRGWKELATELKNRFKAADIGRDWDRIAVSEVRFATNLGRLVNIQVEGGGDPEDIEVYYHVQSTACKYCKELYLEPDGTPKIFKLSEIMNNVMKTGGMQTGLRAGLIGEEGGWVANALCHPWGHCYPVRKKAGYDFVPVGGGPGD</sequence>
<dbReference type="Proteomes" id="UP000031967">
    <property type="component" value="Unassembled WGS sequence"/>
</dbReference>
<proteinExistence type="predicted"/>
<evidence type="ECO:0000313" key="1">
    <source>
        <dbReference type="EMBL" id="KIL42061.1"/>
    </source>
</evidence>
<keyword evidence="2" id="KW-1185">Reference proteome</keyword>
<evidence type="ECO:0000313" key="2">
    <source>
        <dbReference type="Proteomes" id="UP000031967"/>
    </source>
</evidence>
<name>A0ABR5AM21_9BACL</name>
<protein>
    <submittedName>
        <fullName evidence="1">Uncharacterized protein</fullName>
    </submittedName>
</protein>
<reference evidence="1 2" key="1">
    <citation type="submission" date="2014-12" db="EMBL/GenBank/DDBJ databases">
        <title>Draft genome sequence of Paenibacillus kamchatkensis strain B-2647.</title>
        <authorList>
            <person name="Karlyshev A.V."/>
            <person name="Kudryashova E.B."/>
        </authorList>
    </citation>
    <scope>NUCLEOTIDE SEQUENCE [LARGE SCALE GENOMIC DNA]</scope>
    <source>
        <strain evidence="1 2">VKM B-2647</strain>
    </source>
</reference>
<accession>A0ABR5AM21</accession>
<dbReference type="RefSeq" id="WP_041045329.1">
    <property type="nucleotide sequence ID" value="NZ_JXAK01000003.1"/>
</dbReference>
<dbReference type="EMBL" id="JXAK01000003">
    <property type="protein sequence ID" value="KIL42061.1"/>
    <property type="molecule type" value="Genomic_DNA"/>
</dbReference>